<accession>A0ABR5BJ86</accession>
<proteinExistence type="predicted"/>
<name>A0ABR5BJ86_CRYGA</name>
<reference evidence="1 2" key="1">
    <citation type="submission" date="2015-01" db="EMBL/GenBank/DDBJ databases">
        <title>The Genome Sequence of Cryptococcus gattii CA1873.</title>
        <authorList>
            <consortium name="The Broad Institute Genomics Platform"/>
            <person name="Cuomo C."/>
            <person name="Litvintseva A."/>
            <person name="Chen Y."/>
            <person name="Heitman J."/>
            <person name="Sun S."/>
            <person name="Springer D."/>
            <person name="Dromer F."/>
            <person name="Young S."/>
            <person name="Zeng Q."/>
            <person name="Gargeya S."/>
            <person name="Abouelleil A."/>
            <person name="Alvarado L."/>
            <person name="Chapman S.B."/>
            <person name="Gainer-Dewar J."/>
            <person name="Goldberg J."/>
            <person name="Griggs A."/>
            <person name="Gujja S."/>
            <person name="Hansen M."/>
            <person name="Howarth C."/>
            <person name="Imamovic A."/>
            <person name="Larimer J."/>
            <person name="Murphy C."/>
            <person name="Naylor J."/>
            <person name="Pearson M."/>
            <person name="Priest M."/>
            <person name="Roberts A."/>
            <person name="Saif S."/>
            <person name="Shea T."/>
            <person name="Sykes S."/>
            <person name="Wortman J."/>
            <person name="Nusbaum C."/>
            <person name="Birren B."/>
        </authorList>
    </citation>
    <scope>NUCLEOTIDE SEQUENCE [LARGE SCALE GENOMIC DNA]</scope>
    <source>
        <strain evidence="1 2">CA1873</strain>
    </source>
</reference>
<keyword evidence="2" id="KW-1185">Reference proteome</keyword>
<gene>
    <name evidence="1" type="ORF">I314_00332</name>
</gene>
<dbReference type="Proteomes" id="UP000053800">
    <property type="component" value="Unassembled WGS sequence"/>
</dbReference>
<evidence type="ECO:0000313" key="1">
    <source>
        <dbReference type="EMBL" id="KIR69226.1"/>
    </source>
</evidence>
<dbReference type="EMBL" id="KN848889">
    <property type="protein sequence ID" value="KIR69226.1"/>
    <property type="molecule type" value="Genomic_DNA"/>
</dbReference>
<protein>
    <submittedName>
        <fullName evidence="1">Uncharacterized protein</fullName>
    </submittedName>
</protein>
<evidence type="ECO:0000313" key="2">
    <source>
        <dbReference type="Proteomes" id="UP000053800"/>
    </source>
</evidence>
<organism evidence="1 2">
    <name type="scientific">Cryptococcus bacillisporus CA1873</name>
    <dbReference type="NCBI Taxonomy" id="1296111"/>
    <lineage>
        <taxon>Eukaryota</taxon>
        <taxon>Fungi</taxon>
        <taxon>Dikarya</taxon>
        <taxon>Basidiomycota</taxon>
        <taxon>Agaricomycotina</taxon>
        <taxon>Tremellomycetes</taxon>
        <taxon>Tremellales</taxon>
        <taxon>Cryptococcaceae</taxon>
        <taxon>Cryptococcus</taxon>
        <taxon>Cryptococcus gattii species complex</taxon>
    </lineage>
</organism>
<sequence>MVRYLTGVEEVNIKRLESAAHFRLEENDDNVPSPTGFKKIDFGGRFGTVEDKEASITTATGNIASKGIEGIFKPFQHHIAVNSARIGGDRELAYPVILFQHLEPTFLQMCAVMLCAHSTVVQLGRSLDGYVAQPFAFFEIAQELESSFVHVDDKVGSVEASIVHLFNLRKEFNRS</sequence>